<evidence type="ECO:0000256" key="3">
    <source>
        <dbReference type="ARBA" id="ARBA00022989"/>
    </source>
</evidence>
<feature type="transmembrane region" description="Helical" evidence="5">
    <location>
        <begin position="71"/>
        <end position="91"/>
    </location>
</feature>
<comment type="caution">
    <text evidence="6">The sequence shown here is derived from an EMBL/GenBank/DDBJ whole genome shotgun (WGS) entry which is preliminary data.</text>
</comment>
<keyword evidence="4 5" id="KW-0472">Membrane</keyword>
<organism evidence="6 7">
    <name type="scientific">Entotheonella factor</name>
    <dbReference type="NCBI Taxonomy" id="1429438"/>
    <lineage>
        <taxon>Bacteria</taxon>
        <taxon>Pseudomonadati</taxon>
        <taxon>Nitrospinota/Tectimicrobiota group</taxon>
        <taxon>Candidatus Tectimicrobiota</taxon>
        <taxon>Candidatus Entotheonellia</taxon>
        <taxon>Candidatus Entotheonellales</taxon>
        <taxon>Candidatus Entotheonellaceae</taxon>
        <taxon>Candidatus Entotheonella</taxon>
    </lineage>
</organism>
<dbReference type="PANTHER" id="PTHR43701:SF2">
    <property type="entry name" value="MEMBRANE TRANSPORTER PROTEIN YJNA-RELATED"/>
    <property type="match status" value="1"/>
</dbReference>
<evidence type="ECO:0000256" key="5">
    <source>
        <dbReference type="RuleBase" id="RU363041"/>
    </source>
</evidence>
<proteinExistence type="inferred from homology"/>
<evidence type="ECO:0000313" key="7">
    <source>
        <dbReference type="Proteomes" id="UP000019141"/>
    </source>
</evidence>
<feature type="transmembrane region" description="Helical" evidence="5">
    <location>
        <begin position="243"/>
        <end position="260"/>
    </location>
</feature>
<dbReference type="Proteomes" id="UP000019141">
    <property type="component" value="Unassembled WGS sequence"/>
</dbReference>
<dbReference type="EMBL" id="AZHW01001424">
    <property type="protein sequence ID" value="ETW92613.1"/>
    <property type="molecule type" value="Genomic_DNA"/>
</dbReference>
<feature type="transmembrane region" description="Helical" evidence="5">
    <location>
        <begin position="179"/>
        <end position="204"/>
    </location>
</feature>
<protein>
    <recommendedName>
        <fullName evidence="5">Probable membrane transporter protein</fullName>
    </recommendedName>
</protein>
<evidence type="ECO:0000256" key="4">
    <source>
        <dbReference type="ARBA" id="ARBA00023136"/>
    </source>
</evidence>
<accession>W4L3D5</accession>
<keyword evidence="3 5" id="KW-1133">Transmembrane helix</keyword>
<name>W4L3D5_ENTF1</name>
<feature type="transmembrane region" description="Helical" evidence="5">
    <location>
        <begin position="144"/>
        <end position="173"/>
    </location>
</feature>
<dbReference type="GO" id="GO:0005886">
    <property type="term" value="C:plasma membrane"/>
    <property type="evidence" value="ECO:0007669"/>
    <property type="project" value="UniProtKB-SubCell"/>
</dbReference>
<keyword evidence="2 5" id="KW-0812">Transmembrane</keyword>
<gene>
    <name evidence="6" type="ORF">ETSY1_42875</name>
</gene>
<dbReference type="HOGENOM" id="CLU_045498_5_0_7"/>
<keyword evidence="5" id="KW-1003">Cell membrane</keyword>
<evidence type="ECO:0000313" key="6">
    <source>
        <dbReference type="EMBL" id="ETW92613.1"/>
    </source>
</evidence>
<feature type="transmembrane region" description="Helical" evidence="5">
    <location>
        <begin position="211"/>
        <end position="231"/>
    </location>
</feature>
<dbReference type="PANTHER" id="PTHR43701">
    <property type="entry name" value="MEMBRANE TRANSPORTER PROTEIN MJ0441-RELATED"/>
    <property type="match status" value="1"/>
</dbReference>
<reference evidence="6 7" key="1">
    <citation type="journal article" date="2014" name="Nature">
        <title>An environmental bacterial taxon with a large and distinct metabolic repertoire.</title>
        <authorList>
            <person name="Wilson M.C."/>
            <person name="Mori T."/>
            <person name="Ruckert C."/>
            <person name="Uria A.R."/>
            <person name="Helf M.J."/>
            <person name="Takada K."/>
            <person name="Gernert C."/>
            <person name="Steffens U.A."/>
            <person name="Heycke N."/>
            <person name="Schmitt S."/>
            <person name="Rinke C."/>
            <person name="Helfrich E.J."/>
            <person name="Brachmann A.O."/>
            <person name="Gurgui C."/>
            <person name="Wakimoto T."/>
            <person name="Kracht M."/>
            <person name="Crusemann M."/>
            <person name="Hentschel U."/>
            <person name="Abe I."/>
            <person name="Matsunaga S."/>
            <person name="Kalinowski J."/>
            <person name="Takeyama H."/>
            <person name="Piel J."/>
        </authorList>
    </citation>
    <scope>NUCLEOTIDE SEQUENCE [LARGE SCALE GENOMIC DNA]</scope>
    <source>
        <strain evidence="7">TSY1</strain>
    </source>
</reference>
<evidence type="ECO:0000256" key="1">
    <source>
        <dbReference type="ARBA" id="ARBA00004141"/>
    </source>
</evidence>
<dbReference type="Pfam" id="PF01925">
    <property type="entry name" value="TauE"/>
    <property type="match status" value="1"/>
</dbReference>
<feature type="transmembrane region" description="Helical" evidence="5">
    <location>
        <begin position="43"/>
        <end position="64"/>
    </location>
</feature>
<dbReference type="InterPro" id="IPR051598">
    <property type="entry name" value="TSUP/Inactive_protease-like"/>
</dbReference>
<comment type="subcellular location">
    <subcellularLocation>
        <location evidence="5">Cell membrane</location>
        <topology evidence="5">Multi-pass membrane protein</topology>
    </subcellularLocation>
    <subcellularLocation>
        <location evidence="1">Membrane</location>
        <topology evidence="1">Multi-pass membrane protein</topology>
    </subcellularLocation>
</comment>
<evidence type="ECO:0000256" key="2">
    <source>
        <dbReference type="ARBA" id="ARBA00022692"/>
    </source>
</evidence>
<sequence>MTVLSLFFGALVGFSLGLTGGGGSIFAVPLLVYGLSVAPREAIGISLAAVGATALIGGLQRVLAGEVDLRTGVLFALAGMLGAPMGAWLNADIPESLLLGMFAGLMVFVATRMWGKTSLTNQVAHASAQTVEGGESHTGLRGMLLLISIGLLAGVLSGMFGVGGGFVIVPALVLVSGMAIHRAVATSLIVIALVSVSGGMSYMLAGRPIELSLAGLFVLGGVAGMGAGTQLSRKLSGPVLQKGFAFAIGLVAVFMIVKSVV</sequence>
<comment type="similarity">
    <text evidence="5">Belongs to the 4-toluene sulfonate uptake permease (TSUP) (TC 2.A.102) family.</text>
</comment>
<dbReference type="InterPro" id="IPR002781">
    <property type="entry name" value="TM_pro_TauE-like"/>
</dbReference>
<feature type="transmembrane region" description="Helical" evidence="5">
    <location>
        <begin position="97"/>
        <end position="115"/>
    </location>
</feature>
<dbReference type="AlphaFoldDB" id="W4L3D5"/>
<keyword evidence="7" id="KW-1185">Reference proteome</keyword>